<evidence type="ECO:0000313" key="5">
    <source>
        <dbReference type="Proteomes" id="UP000886865"/>
    </source>
</evidence>
<gene>
    <name evidence="4" type="ORF">IAA86_08540</name>
</gene>
<dbReference type="Gene3D" id="3.40.30.10">
    <property type="entry name" value="Glutaredoxin"/>
    <property type="match status" value="1"/>
</dbReference>
<proteinExistence type="inferred from homology"/>
<evidence type="ECO:0000313" key="4">
    <source>
        <dbReference type="EMBL" id="HIS75049.1"/>
    </source>
</evidence>
<sequence>MSEENKEKKCHKKMLIAGVIVSLILSIAAMGLSLVTFLGANGYIPSLSMGSDLPISKKYDRGRSLDKAMKKDKPVIIWFYVDWCGYCQKFAPIFDELIKSKDVKKKYAVAFVNCDNKDNQKLIQEYNVTGFPTVFLLNPKTGEKKQLDNYKFFIPAAKEELVRDLKDFVRPKE</sequence>
<dbReference type="Pfam" id="PF00085">
    <property type="entry name" value="Thioredoxin"/>
    <property type="match status" value="1"/>
</dbReference>
<keyword evidence="2" id="KW-0812">Transmembrane</keyword>
<accession>A0A9D1FJW9</accession>
<feature type="domain" description="Thioredoxin" evidence="3">
    <location>
        <begin position="23"/>
        <end position="170"/>
    </location>
</feature>
<dbReference type="EMBL" id="DVJQ01000073">
    <property type="protein sequence ID" value="HIS75049.1"/>
    <property type="molecule type" value="Genomic_DNA"/>
</dbReference>
<evidence type="ECO:0000256" key="1">
    <source>
        <dbReference type="ARBA" id="ARBA00006347"/>
    </source>
</evidence>
<evidence type="ECO:0000256" key="2">
    <source>
        <dbReference type="SAM" id="Phobius"/>
    </source>
</evidence>
<name>A0A9D1FJW9_9BACT</name>
<dbReference type="AlphaFoldDB" id="A0A9D1FJW9"/>
<keyword evidence="2" id="KW-0472">Membrane</keyword>
<reference evidence="4" key="1">
    <citation type="submission" date="2020-10" db="EMBL/GenBank/DDBJ databases">
        <authorList>
            <person name="Gilroy R."/>
        </authorList>
    </citation>
    <scope>NUCLEOTIDE SEQUENCE</scope>
    <source>
        <strain evidence="4">CHK152-2871</strain>
    </source>
</reference>
<dbReference type="SUPFAM" id="SSF52833">
    <property type="entry name" value="Thioredoxin-like"/>
    <property type="match status" value="1"/>
</dbReference>
<dbReference type="PROSITE" id="PS51352">
    <property type="entry name" value="THIOREDOXIN_2"/>
    <property type="match status" value="1"/>
</dbReference>
<feature type="transmembrane region" description="Helical" evidence="2">
    <location>
        <begin position="15"/>
        <end position="40"/>
    </location>
</feature>
<keyword evidence="2" id="KW-1133">Transmembrane helix</keyword>
<dbReference type="InterPro" id="IPR036249">
    <property type="entry name" value="Thioredoxin-like_sf"/>
</dbReference>
<reference evidence="4" key="2">
    <citation type="journal article" date="2021" name="PeerJ">
        <title>Extensive microbial diversity within the chicken gut microbiome revealed by metagenomics and culture.</title>
        <authorList>
            <person name="Gilroy R."/>
            <person name="Ravi A."/>
            <person name="Getino M."/>
            <person name="Pursley I."/>
            <person name="Horton D.L."/>
            <person name="Alikhan N.F."/>
            <person name="Baker D."/>
            <person name="Gharbi K."/>
            <person name="Hall N."/>
            <person name="Watson M."/>
            <person name="Adriaenssens E.M."/>
            <person name="Foster-Nyarko E."/>
            <person name="Jarju S."/>
            <person name="Secka A."/>
            <person name="Antonio M."/>
            <person name="Oren A."/>
            <person name="Chaudhuri R.R."/>
            <person name="La Ragione R."/>
            <person name="Hildebrand F."/>
            <person name="Pallen M.J."/>
        </authorList>
    </citation>
    <scope>NUCLEOTIDE SEQUENCE</scope>
    <source>
        <strain evidence="4">CHK152-2871</strain>
    </source>
</reference>
<dbReference type="Proteomes" id="UP000886865">
    <property type="component" value="Unassembled WGS sequence"/>
</dbReference>
<dbReference type="GO" id="GO:0006457">
    <property type="term" value="P:protein folding"/>
    <property type="evidence" value="ECO:0007669"/>
    <property type="project" value="TreeGrafter"/>
</dbReference>
<dbReference type="PANTHER" id="PTHR45672">
    <property type="entry name" value="PROTEIN DISULFIDE-ISOMERASE C17H9.14C-RELATED"/>
    <property type="match status" value="1"/>
</dbReference>
<evidence type="ECO:0000259" key="3">
    <source>
        <dbReference type="PROSITE" id="PS51352"/>
    </source>
</evidence>
<comment type="caution">
    <text evidence="4">The sequence shown here is derived from an EMBL/GenBank/DDBJ whole genome shotgun (WGS) entry which is preliminary data.</text>
</comment>
<dbReference type="CDD" id="cd02961">
    <property type="entry name" value="PDI_a_family"/>
    <property type="match status" value="1"/>
</dbReference>
<dbReference type="InterPro" id="IPR051063">
    <property type="entry name" value="PDI"/>
</dbReference>
<comment type="similarity">
    <text evidence="1">Belongs to the protein disulfide isomerase family.</text>
</comment>
<dbReference type="InterPro" id="IPR017937">
    <property type="entry name" value="Thioredoxin_CS"/>
</dbReference>
<organism evidence="4 5">
    <name type="scientific">Candidatus Galligastranaerophilus intestinavium</name>
    <dbReference type="NCBI Taxonomy" id="2840836"/>
    <lineage>
        <taxon>Bacteria</taxon>
        <taxon>Candidatus Galligastranaerophilus</taxon>
    </lineage>
</organism>
<dbReference type="PROSITE" id="PS00194">
    <property type="entry name" value="THIOREDOXIN_1"/>
    <property type="match status" value="1"/>
</dbReference>
<protein>
    <submittedName>
        <fullName evidence="4">Thioredoxin fold domain-containing protein</fullName>
    </submittedName>
</protein>
<dbReference type="GO" id="GO:0003756">
    <property type="term" value="F:protein disulfide isomerase activity"/>
    <property type="evidence" value="ECO:0007669"/>
    <property type="project" value="TreeGrafter"/>
</dbReference>
<dbReference type="InterPro" id="IPR013766">
    <property type="entry name" value="Thioredoxin_domain"/>
</dbReference>